<dbReference type="Proteomes" id="UP000275078">
    <property type="component" value="Unassembled WGS sequence"/>
</dbReference>
<accession>A0A3N4IEK8</accession>
<reference evidence="2 3" key="1">
    <citation type="journal article" date="2018" name="Nat. Ecol. Evol.">
        <title>Pezizomycetes genomes reveal the molecular basis of ectomycorrhizal truffle lifestyle.</title>
        <authorList>
            <person name="Murat C."/>
            <person name="Payen T."/>
            <person name="Noel B."/>
            <person name="Kuo A."/>
            <person name="Morin E."/>
            <person name="Chen J."/>
            <person name="Kohler A."/>
            <person name="Krizsan K."/>
            <person name="Balestrini R."/>
            <person name="Da Silva C."/>
            <person name="Montanini B."/>
            <person name="Hainaut M."/>
            <person name="Levati E."/>
            <person name="Barry K.W."/>
            <person name="Belfiori B."/>
            <person name="Cichocki N."/>
            <person name="Clum A."/>
            <person name="Dockter R.B."/>
            <person name="Fauchery L."/>
            <person name="Guy J."/>
            <person name="Iotti M."/>
            <person name="Le Tacon F."/>
            <person name="Lindquist E.A."/>
            <person name="Lipzen A."/>
            <person name="Malagnac F."/>
            <person name="Mello A."/>
            <person name="Molinier V."/>
            <person name="Miyauchi S."/>
            <person name="Poulain J."/>
            <person name="Riccioni C."/>
            <person name="Rubini A."/>
            <person name="Sitrit Y."/>
            <person name="Splivallo R."/>
            <person name="Traeger S."/>
            <person name="Wang M."/>
            <person name="Zifcakova L."/>
            <person name="Wipf D."/>
            <person name="Zambonelli A."/>
            <person name="Paolocci F."/>
            <person name="Nowrousian M."/>
            <person name="Ottonello S."/>
            <person name="Baldrian P."/>
            <person name="Spatafora J.W."/>
            <person name="Henrissat B."/>
            <person name="Nagy L.G."/>
            <person name="Aury J.M."/>
            <person name="Wincker P."/>
            <person name="Grigoriev I.V."/>
            <person name="Bonfante P."/>
            <person name="Martin F.M."/>
        </authorList>
    </citation>
    <scope>NUCLEOTIDE SEQUENCE [LARGE SCALE GENOMIC DNA]</scope>
    <source>
        <strain evidence="2 3">RN42</strain>
    </source>
</reference>
<name>A0A3N4IEK8_ASCIM</name>
<evidence type="ECO:0000256" key="1">
    <source>
        <dbReference type="SAM" id="Coils"/>
    </source>
</evidence>
<sequence>MDACEKDKHLFHLLSLLIQPTSADKTQRELFRKKIIMLIVVQYYFDFVAGKNSQSDDCSDEERDPTSRARKFEDIPDKAVFCGLCTGKIIEEHSAACFSYLGKRIPPSDIALKACGAMMTPVRAGYDFGGEMHREAAKKHKDILERVMFIFDGLLESKSLKEISDMISKKSTTHTGSERAIKALIERGEKLSAAKKKIEAEAGLWSSAFDRVTNPPSADDLEDERQDKEFHYQQGLIKEKWNEVESENTRIETKMFREWASWRVDLCGEREYAQTIKNLSTARYSDGNVVITGSERFYAVHPELRSFYPRRHWFLETVGRHGSEAEYLKADPGGIKTGEYEVLRKEKLWMDKDYERIKAASPFTKKATHYFDKSVKEFQKLEAEQSNPATVRERVVSGSRNWYLVGKPIPQESRIQEWTVEKNQRFIEQKAEHEKQLSDREEARKKLRLAEEEAAAAEKAYQESLRRWEAAKCGTNA</sequence>
<proteinExistence type="predicted"/>
<dbReference type="AlphaFoldDB" id="A0A3N4IEK8"/>
<evidence type="ECO:0000313" key="2">
    <source>
        <dbReference type="EMBL" id="RPA84545.1"/>
    </source>
</evidence>
<keyword evidence="3" id="KW-1185">Reference proteome</keyword>
<protein>
    <submittedName>
        <fullName evidence="2">Uncharacterized protein</fullName>
    </submittedName>
</protein>
<feature type="coiled-coil region" evidence="1">
    <location>
        <begin position="423"/>
        <end position="467"/>
    </location>
</feature>
<organism evidence="2 3">
    <name type="scientific">Ascobolus immersus RN42</name>
    <dbReference type="NCBI Taxonomy" id="1160509"/>
    <lineage>
        <taxon>Eukaryota</taxon>
        <taxon>Fungi</taxon>
        <taxon>Dikarya</taxon>
        <taxon>Ascomycota</taxon>
        <taxon>Pezizomycotina</taxon>
        <taxon>Pezizomycetes</taxon>
        <taxon>Pezizales</taxon>
        <taxon>Ascobolaceae</taxon>
        <taxon>Ascobolus</taxon>
    </lineage>
</organism>
<dbReference type="EMBL" id="ML119658">
    <property type="protein sequence ID" value="RPA84545.1"/>
    <property type="molecule type" value="Genomic_DNA"/>
</dbReference>
<gene>
    <name evidence="2" type="ORF">BJ508DRAFT_412613</name>
</gene>
<keyword evidence="1" id="KW-0175">Coiled coil</keyword>
<evidence type="ECO:0000313" key="3">
    <source>
        <dbReference type="Proteomes" id="UP000275078"/>
    </source>
</evidence>